<keyword evidence="5" id="KW-0749">Sporulation</keyword>
<dbReference type="Pfam" id="PF01510">
    <property type="entry name" value="Amidase_2"/>
    <property type="match status" value="1"/>
</dbReference>
<dbReference type="GO" id="GO:0009254">
    <property type="term" value="P:peptidoglycan turnover"/>
    <property type="evidence" value="ECO:0007669"/>
    <property type="project" value="TreeGrafter"/>
</dbReference>
<gene>
    <name evidence="12" type="ORF">SAMN05421737_105138</name>
</gene>
<sequence>MSVGESFEIIQDFIPVGRSNRPGYAMNPRYITVHETGNTTVGANAERHAAYVKATGRLVSWHFTVDQGRTIYQHLPLNETGYHAGDGNGQGNRNSIGIELCVNRDGNFSQTRVNAAKLIAHLMETHNIPLANVRTHHSWSKKQCPANLLNDWPRFLQQISEADELDFEQPHVPDRPEVPDQDDPPDGQRRVLRLQTPYMRGEDVRELQSALVRNNFYPDRHGPNGGVDGVFGPKTENAVRRYQIMNGLKVDGVAGAETFASLGLSDAVGDDQPDGGGSETPRVLRLQTPYMRGEDVRELQSALVRNNFYPDRHGPNGGVDGVFGPKTEDAVRRYQMMNGLKVDGIAGPATLASLNLTSANDRKEDEVRQPRRVLRLQTPYMRGEDVRELQSALVKSHFYPDRSAASYGIDGIYGPKTSGAVRRYQIMHGLKVDGIAGPETFKSLRL</sequence>
<proteinExistence type="inferred from homology"/>
<comment type="similarity">
    <text evidence="2">Belongs to the N-acetylmuramoyl-L-alanine amidase 2 family.</text>
</comment>
<organism evidence="12 13">
    <name type="scientific">Shouchella lonarensis</name>
    <dbReference type="NCBI Taxonomy" id="1464122"/>
    <lineage>
        <taxon>Bacteria</taxon>
        <taxon>Bacillati</taxon>
        <taxon>Bacillota</taxon>
        <taxon>Bacilli</taxon>
        <taxon>Bacillales</taxon>
        <taxon>Bacillaceae</taxon>
        <taxon>Shouchella</taxon>
    </lineage>
</organism>
<dbReference type="PANTHER" id="PTHR30417">
    <property type="entry name" value="N-ACETYLMURAMOYL-L-ALANINE AMIDASE AMID"/>
    <property type="match status" value="1"/>
</dbReference>
<dbReference type="GO" id="GO:0071555">
    <property type="term" value="P:cell wall organization"/>
    <property type="evidence" value="ECO:0007669"/>
    <property type="project" value="UniProtKB-KW"/>
</dbReference>
<dbReference type="InterPro" id="IPR036365">
    <property type="entry name" value="PGBD-like_sf"/>
</dbReference>
<dbReference type="Proteomes" id="UP000242662">
    <property type="component" value="Unassembled WGS sequence"/>
</dbReference>
<evidence type="ECO:0000256" key="1">
    <source>
        <dbReference type="ARBA" id="ARBA00001561"/>
    </source>
</evidence>
<evidence type="ECO:0000256" key="8">
    <source>
        <dbReference type="ARBA" id="ARBA00030881"/>
    </source>
</evidence>
<protein>
    <recommendedName>
        <fullName evidence="3">N-acetylmuramoyl-L-alanine amidase</fullName>
        <ecNumber evidence="3">3.5.1.28</ecNumber>
    </recommendedName>
    <alternativeName>
        <fullName evidence="9">Autolysin</fullName>
    </alternativeName>
    <alternativeName>
        <fullName evidence="8">Cell wall hydrolase</fullName>
    </alternativeName>
</protein>
<dbReference type="PANTHER" id="PTHR30417:SF11">
    <property type="entry name" value="N-ACETYLMURAMOYL-L-ALANINE AMIDASE XLYA"/>
    <property type="match status" value="1"/>
</dbReference>
<dbReference type="InterPro" id="IPR036366">
    <property type="entry name" value="PGBDSf"/>
</dbReference>
<dbReference type="Gene3D" id="1.10.101.10">
    <property type="entry name" value="PGBD-like superfamily/PGBD"/>
    <property type="match status" value="3"/>
</dbReference>
<evidence type="ECO:0000256" key="5">
    <source>
        <dbReference type="ARBA" id="ARBA00022969"/>
    </source>
</evidence>
<dbReference type="SMART" id="SM00644">
    <property type="entry name" value="Ami_2"/>
    <property type="match status" value="1"/>
</dbReference>
<evidence type="ECO:0000313" key="13">
    <source>
        <dbReference type="Proteomes" id="UP000242662"/>
    </source>
</evidence>
<dbReference type="CDD" id="cd06583">
    <property type="entry name" value="PGRP"/>
    <property type="match status" value="1"/>
</dbReference>
<reference evidence="13" key="1">
    <citation type="submission" date="2016-09" db="EMBL/GenBank/DDBJ databases">
        <authorList>
            <person name="Varghese N."/>
            <person name="Submissions S."/>
        </authorList>
    </citation>
    <scope>NUCLEOTIDE SEQUENCE [LARGE SCALE GENOMIC DNA]</scope>
    <source>
        <strain evidence="13">25nlg</strain>
    </source>
</reference>
<dbReference type="GO" id="GO:0030435">
    <property type="term" value="P:sporulation resulting in formation of a cellular spore"/>
    <property type="evidence" value="ECO:0007669"/>
    <property type="project" value="UniProtKB-KW"/>
</dbReference>
<comment type="catalytic activity">
    <reaction evidence="1">
        <text>Hydrolyzes the link between N-acetylmuramoyl residues and L-amino acid residues in certain cell-wall glycopeptides.</text>
        <dbReference type="EC" id="3.5.1.28"/>
    </reaction>
</comment>
<dbReference type="GO" id="GO:0008745">
    <property type="term" value="F:N-acetylmuramoyl-L-alanine amidase activity"/>
    <property type="evidence" value="ECO:0007669"/>
    <property type="project" value="UniProtKB-EC"/>
</dbReference>
<evidence type="ECO:0000313" key="12">
    <source>
        <dbReference type="EMBL" id="SDC08742.1"/>
    </source>
</evidence>
<dbReference type="GO" id="GO:0030420">
    <property type="term" value="P:establishment of competence for transformation"/>
    <property type="evidence" value="ECO:0007669"/>
    <property type="project" value="UniProtKB-KW"/>
</dbReference>
<evidence type="ECO:0000256" key="9">
    <source>
        <dbReference type="ARBA" id="ARBA00032390"/>
    </source>
</evidence>
<feature type="domain" description="N-acetylmuramoyl-L-alanine amidase" evidence="11">
    <location>
        <begin position="16"/>
        <end position="154"/>
    </location>
</feature>
<feature type="compositionally biased region" description="Basic and acidic residues" evidence="10">
    <location>
        <begin position="168"/>
        <end position="178"/>
    </location>
</feature>
<keyword evidence="6" id="KW-0178">Competence</keyword>
<dbReference type="InterPro" id="IPR036505">
    <property type="entry name" value="Amidase/PGRP_sf"/>
</dbReference>
<evidence type="ECO:0000256" key="7">
    <source>
        <dbReference type="ARBA" id="ARBA00023316"/>
    </source>
</evidence>
<dbReference type="SUPFAM" id="SSF55846">
    <property type="entry name" value="N-acetylmuramoyl-L-alanine amidase-like"/>
    <property type="match status" value="1"/>
</dbReference>
<evidence type="ECO:0000256" key="2">
    <source>
        <dbReference type="ARBA" id="ARBA00007553"/>
    </source>
</evidence>
<evidence type="ECO:0000259" key="11">
    <source>
        <dbReference type="SMART" id="SM00644"/>
    </source>
</evidence>
<feature type="region of interest" description="Disordered" evidence="10">
    <location>
        <begin position="167"/>
        <end position="189"/>
    </location>
</feature>
<dbReference type="Gene3D" id="3.40.80.10">
    <property type="entry name" value="Peptidoglycan recognition protein-like"/>
    <property type="match status" value="1"/>
</dbReference>
<keyword evidence="7" id="KW-0961">Cell wall biogenesis/degradation</keyword>
<dbReference type="AlphaFoldDB" id="A0A1G6IQA5"/>
<name>A0A1G6IQA5_9BACI</name>
<accession>A0A1G6IQA5</accession>
<dbReference type="GO" id="GO:0009253">
    <property type="term" value="P:peptidoglycan catabolic process"/>
    <property type="evidence" value="ECO:0007669"/>
    <property type="project" value="InterPro"/>
</dbReference>
<evidence type="ECO:0000256" key="10">
    <source>
        <dbReference type="SAM" id="MobiDB-lite"/>
    </source>
</evidence>
<dbReference type="SUPFAM" id="SSF47090">
    <property type="entry name" value="PGBD-like"/>
    <property type="match status" value="3"/>
</dbReference>
<dbReference type="InterPro" id="IPR002502">
    <property type="entry name" value="Amidase_domain"/>
</dbReference>
<evidence type="ECO:0000256" key="3">
    <source>
        <dbReference type="ARBA" id="ARBA00011901"/>
    </source>
</evidence>
<evidence type="ECO:0000256" key="6">
    <source>
        <dbReference type="ARBA" id="ARBA00023287"/>
    </source>
</evidence>
<keyword evidence="13" id="KW-1185">Reference proteome</keyword>
<dbReference type="InterPro" id="IPR051206">
    <property type="entry name" value="NAMLAA_amidase_2"/>
</dbReference>
<dbReference type="InterPro" id="IPR002477">
    <property type="entry name" value="Peptidoglycan-bd-like"/>
</dbReference>
<dbReference type="Pfam" id="PF01471">
    <property type="entry name" value="PG_binding_1"/>
    <property type="match status" value="3"/>
</dbReference>
<keyword evidence="4" id="KW-0378">Hydrolase</keyword>
<dbReference type="EC" id="3.5.1.28" evidence="3"/>
<dbReference type="EMBL" id="FMYM01000005">
    <property type="protein sequence ID" value="SDC08742.1"/>
    <property type="molecule type" value="Genomic_DNA"/>
</dbReference>
<evidence type="ECO:0000256" key="4">
    <source>
        <dbReference type="ARBA" id="ARBA00022801"/>
    </source>
</evidence>